<name>E4XNR4_OIKDI</name>
<dbReference type="GO" id="GO:0006457">
    <property type="term" value="P:protein folding"/>
    <property type="evidence" value="ECO:0007669"/>
    <property type="project" value="InterPro"/>
</dbReference>
<keyword evidence="3" id="KW-0697">Rotamase</keyword>
<evidence type="ECO:0000256" key="4">
    <source>
        <dbReference type="ARBA" id="ARBA00023235"/>
    </source>
</evidence>
<gene>
    <name evidence="7" type="ORF">GSOID_T00016666001</name>
</gene>
<dbReference type="AlphaFoldDB" id="E4XNR4"/>
<feature type="region of interest" description="Disordered" evidence="5">
    <location>
        <begin position="190"/>
        <end position="453"/>
    </location>
</feature>
<dbReference type="Pfam" id="PF00160">
    <property type="entry name" value="Pro_isomerase"/>
    <property type="match status" value="1"/>
</dbReference>
<feature type="compositionally biased region" description="Basic and acidic residues" evidence="5">
    <location>
        <begin position="433"/>
        <end position="453"/>
    </location>
</feature>
<dbReference type="FunFam" id="2.40.100.10:FF:000005">
    <property type="entry name" value="Peptidyl-prolyl cis-trans isomerase G"/>
    <property type="match status" value="1"/>
</dbReference>
<feature type="compositionally biased region" description="Basic residues" evidence="5">
    <location>
        <begin position="216"/>
        <end position="239"/>
    </location>
</feature>
<dbReference type="PANTHER" id="PTHR11071:SF565">
    <property type="entry name" value="MOCA-CYP, ISOFORM A"/>
    <property type="match status" value="1"/>
</dbReference>
<evidence type="ECO:0000256" key="2">
    <source>
        <dbReference type="ARBA" id="ARBA00013194"/>
    </source>
</evidence>
<dbReference type="GO" id="GO:0003755">
    <property type="term" value="F:peptidyl-prolyl cis-trans isomerase activity"/>
    <property type="evidence" value="ECO:0007669"/>
    <property type="project" value="UniProtKB-KW"/>
</dbReference>
<proteinExistence type="predicted"/>
<dbReference type="InterPro" id="IPR002130">
    <property type="entry name" value="Cyclophilin-type_PPIase_dom"/>
</dbReference>
<evidence type="ECO:0000313" key="7">
    <source>
        <dbReference type="EMBL" id="CBY11502.1"/>
    </source>
</evidence>
<dbReference type="EC" id="5.2.1.8" evidence="2"/>
<evidence type="ECO:0000256" key="5">
    <source>
        <dbReference type="SAM" id="MobiDB-lite"/>
    </source>
</evidence>
<dbReference type="GO" id="GO:0016018">
    <property type="term" value="F:cyclosporin A binding"/>
    <property type="evidence" value="ECO:0007669"/>
    <property type="project" value="TreeGrafter"/>
</dbReference>
<keyword evidence="8" id="KW-1185">Reference proteome</keyword>
<dbReference type="PROSITE" id="PS00170">
    <property type="entry name" value="CSA_PPIASE_1"/>
    <property type="match status" value="1"/>
</dbReference>
<keyword evidence="4" id="KW-0413">Isomerase</keyword>
<dbReference type="PROSITE" id="PS50072">
    <property type="entry name" value="CSA_PPIASE_2"/>
    <property type="match status" value="1"/>
</dbReference>
<feature type="compositionally biased region" description="Basic and acidic residues" evidence="5">
    <location>
        <begin position="313"/>
        <end position="391"/>
    </location>
</feature>
<feature type="compositionally biased region" description="Low complexity" evidence="5">
    <location>
        <begin position="192"/>
        <end position="209"/>
    </location>
</feature>
<dbReference type="InterPro" id="IPR029000">
    <property type="entry name" value="Cyclophilin-like_dom_sf"/>
</dbReference>
<organism evidence="7">
    <name type="scientific">Oikopleura dioica</name>
    <name type="common">Tunicate</name>
    <dbReference type="NCBI Taxonomy" id="34765"/>
    <lineage>
        <taxon>Eukaryota</taxon>
        <taxon>Metazoa</taxon>
        <taxon>Chordata</taxon>
        <taxon>Tunicata</taxon>
        <taxon>Appendicularia</taxon>
        <taxon>Copelata</taxon>
        <taxon>Oikopleuridae</taxon>
        <taxon>Oikopleura</taxon>
    </lineage>
</organism>
<dbReference type="Proteomes" id="UP000001307">
    <property type="component" value="Unassembled WGS sequence"/>
</dbReference>
<feature type="compositionally biased region" description="Basic and acidic residues" evidence="5">
    <location>
        <begin position="242"/>
        <end position="259"/>
    </location>
</feature>
<reference evidence="7" key="1">
    <citation type="journal article" date="2010" name="Science">
        <title>Plasticity of animal genome architecture unmasked by rapid evolution of a pelagic tunicate.</title>
        <authorList>
            <person name="Denoeud F."/>
            <person name="Henriet S."/>
            <person name="Mungpakdee S."/>
            <person name="Aury J.M."/>
            <person name="Da Silva C."/>
            <person name="Brinkmann H."/>
            <person name="Mikhaleva J."/>
            <person name="Olsen L.C."/>
            <person name="Jubin C."/>
            <person name="Canestro C."/>
            <person name="Bouquet J.M."/>
            <person name="Danks G."/>
            <person name="Poulain J."/>
            <person name="Campsteijn C."/>
            <person name="Adamski M."/>
            <person name="Cross I."/>
            <person name="Yadetie F."/>
            <person name="Muffato M."/>
            <person name="Louis A."/>
            <person name="Butcher S."/>
            <person name="Tsagkogeorga G."/>
            <person name="Konrad A."/>
            <person name="Singh S."/>
            <person name="Jensen M.F."/>
            <person name="Cong E.H."/>
            <person name="Eikeseth-Otteraa H."/>
            <person name="Noel B."/>
            <person name="Anthouard V."/>
            <person name="Porcel B.M."/>
            <person name="Kachouri-Lafond R."/>
            <person name="Nishino A."/>
            <person name="Ugolini M."/>
            <person name="Chourrout P."/>
            <person name="Nishida H."/>
            <person name="Aasland R."/>
            <person name="Huzurbazar S."/>
            <person name="Westhof E."/>
            <person name="Delsuc F."/>
            <person name="Lehrach H."/>
            <person name="Reinhardt R."/>
            <person name="Weissenbach J."/>
            <person name="Roy S.W."/>
            <person name="Artiguenave F."/>
            <person name="Postlethwait J.H."/>
            <person name="Manak J.R."/>
            <person name="Thompson E.M."/>
            <person name="Jaillon O."/>
            <person name="Du Pasquier L."/>
            <person name="Boudinot P."/>
            <person name="Liberles D.A."/>
            <person name="Volff J.N."/>
            <person name="Philippe H."/>
            <person name="Lenhard B."/>
            <person name="Roest Crollius H."/>
            <person name="Wincker P."/>
            <person name="Chourrout D."/>
        </authorList>
    </citation>
    <scope>NUCLEOTIDE SEQUENCE [LARGE SCALE GENOMIC DNA]</scope>
</reference>
<dbReference type="SUPFAM" id="SSF50891">
    <property type="entry name" value="Cyclophilin-like"/>
    <property type="match status" value="1"/>
</dbReference>
<dbReference type="OrthoDB" id="193499at2759"/>
<dbReference type="GO" id="GO:0005739">
    <property type="term" value="C:mitochondrion"/>
    <property type="evidence" value="ECO:0007669"/>
    <property type="project" value="TreeGrafter"/>
</dbReference>
<accession>E4XNR4</accession>
<dbReference type="PRINTS" id="PR00153">
    <property type="entry name" value="CSAPPISMRASE"/>
</dbReference>
<dbReference type="InParanoid" id="E4XNR4"/>
<evidence type="ECO:0000256" key="3">
    <source>
        <dbReference type="ARBA" id="ARBA00023110"/>
    </source>
</evidence>
<dbReference type="InterPro" id="IPR020892">
    <property type="entry name" value="Cyclophilin-type_PPIase_CS"/>
</dbReference>
<evidence type="ECO:0000259" key="6">
    <source>
        <dbReference type="PROSITE" id="PS50072"/>
    </source>
</evidence>
<dbReference type="Gene3D" id="2.40.100.10">
    <property type="entry name" value="Cyclophilin-like"/>
    <property type="match status" value="1"/>
</dbReference>
<evidence type="ECO:0000313" key="8">
    <source>
        <dbReference type="Proteomes" id="UP000001307"/>
    </source>
</evidence>
<comment type="catalytic activity">
    <reaction evidence="1">
        <text>[protein]-peptidylproline (omega=180) = [protein]-peptidylproline (omega=0)</text>
        <dbReference type="Rhea" id="RHEA:16237"/>
        <dbReference type="Rhea" id="RHEA-COMP:10747"/>
        <dbReference type="Rhea" id="RHEA-COMP:10748"/>
        <dbReference type="ChEBI" id="CHEBI:83833"/>
        <dbReference type="ChEBI" id="CHEBI:83834"/>
        <dbReference type="EC" id="5.2.1.8"/>
    </reaction>
</comment>
<sequence length="453" mass="52657">MGKAAHVRPRCFFDITINEVHAGRIIIELHDDIVPKTAENFRALCAGDRGIGKTTNKVLHYKGSVFHRVVRNFMIQAGDFSENSGRGGESIYGGYFDDENFQRKHDRPFLLSMANRGKNTNGSQFFVTTQPASHLDGLHVIFGEVISGQEVVKKIERQPTDEKSKPYNPCMIANCGELVLMKKSKKIDADDLTSSSDSDSSSDSSSSGSDLEEIRRFKKRQKKLKKKQKKAKKKAKKAAKGQVDRGDGVVVNIERKSDIPSDPPSHFLTRVNSDDEGDEKKKRPEREEREDKPRERRERKDDSGRKIKGRGGNRIDRAGTPPHWREGHTDRISMKDYKEREQHREAEERWSKSTRQPAKEELDPRVYGRYDEKQDDRKALEEKYREKQKEMKRSRRRQEREDYYDNVKRERRDYRSRSRSPRRRSGNYSRNESPARESKFNRNKKGSESEMSD</sequence>
<dbReference type="EMBL" id="FN653085">
    <property type="protein sequence ID" value="CBY11502.1"/>
    <property type="molecule type" value="Genomic_DNA"/>
</dbReference>
<evidence type="ECO:0000256" key="1">
    <source>
        <dbReference type="ARBA" id="ARBA00000971"/>
    </source>
</evidence>
<feature type="domain" description="PPIase cyclophilin-type" evidence="6">
    <location>
        <begin position="12"/>
        <end position="177"/>
    </location>
</feature>
<feature type="compositionally biased region" description="Basic and acidic residues" evidence="5">
    <location>
        <begin position="278"/>
        <end position="305"/>
    </location>
</feature>
<feature type="compositionally biased region" description="Basic and acidic residues" evidence="5">
    <location>
        <begin position="398"/>
        <end position="416"/>
    </location>
</feature>
<protein>
    <recommendedName>
        <fullName evidence="2">peptidylprolyl isomerase</fullName>
        <ecNumber evidence="2">5.2.1.8</ecNumber>
    </recommendedName>
</protein>
<dbReference type="PANTHER" id="PTHR11071">
    <property type="entry name" value="PEPTIDYL-PROLYL CIS-TRANS ISOMERASE"/>
    <property type="match status" value="1"/>
</dbReference>